<accession>A0A841BC55</accession>
<feature type="region of interest" description="Disordered" evidence="1">
    <location>
        <begin position="46"/>
        <end position="77"/>
    </location>
</feature>
<protein>
    <submittedName>
        <fullName evidence="2">Uncharacterized protein</fullName>
    </submittedName>
</protein>
<sequence>MPAVADLCSAVRKAASDSAASADRVTGARSAGVPGTQVVMIQVRGNRPDGTPIRCGTETASGSRGASTGVPGPVSAA</sequence>
<proteinExistence type="predicted"/>
<evidence type="ECO:0000256" key="1">
    <source>
        <dbReference type="SAM" id="MobiDB-lite"/>
    </source>
</evidence>
<organism evidence="2 3">
    <name type="scientific">Allocatelliglobosispora scoriae</name>
    <dbReference type="NCBI Taxonomy" id="643052"/>
    <lineage>
        <taxon>Bacteria</taxon>
        <taxon>Bacillati</taxon>
        <taxon>Actinomycetota</taxon>
        <taxon>Actinomycetes</taxon>
        <taxon>Micromonosporales</taxon>
        <taxon>Micromonosporaceae</taxon>
        <taxon>Allocatelliglobosispora</taxon>
    </lineage>
</organism>
<dbReference type="EMBL" id="JACHMN010000001">
    <property type="protein sequence ID" value="MBB5866687.1"/>
    <property type="molecule type" value="Genomic_DNA"/>
</dbReference>
<keyword evidence="3" id="KW-1185">Reference proteome</keyword>
<dbReference type="Proteomes" id="UP000587527">
    <property type="component" value="Unassembled WGS sequence"/>
</dbReference>
<comment type="caution">
    <text evidence="2">The sequence shown here is derived from an EMBL/GenBank/DDBJ whole genome shotgun (WGS) entry which is preliminary data.</text>
</comment>
<dbReference type="AlphaFoldDB" id="A0A841BC55"/>
<evidence type="ECO:0000313" key="2">
    <source>
        <dbReference type="EMBL" id="MBB5866687.1"/>
    </source>
</evidence>
<name>A0A841BC55_9ACTN</name>
<evidence type="ECO:0000313" key="3">
    <source>
        <dbReference type="Proteomes" id="UP000587527"/>
    </source>
</evidence>
<gene>
    <name evidence="2" type="ORF">F4553_000066</name>
</gene>
<reference evidence="2 3" key="1">
    <citation type="submission" date="2020-08" db="EMBL/GenBank/DDBJ databases">
        <title>Sequencing the genomes of 1000 actinobacteria strains.</title>
        <authorList>
            <person name="Klenk H.-P."/>
        </authorList>
    </citation>
    <scope>NUCLEOTIDE SEQUENCE [LARGE SCALE GENOMIC DNA]</scope>
    <source>
        <strain evidence="2 3">DSM 45362</strain>
    </source>
</reference>